<proteinExistence type="predicted"/>
<evidence type="ECO:0000313" key="3">
    <source>
        <dbReference type="Proteomes" id="UP000035963"/>
    </source>
</evidence>
<evidence type="ECO:0000313" key="2">
    <source>
        <dbReference type="EMBL" id="KLU20532.1"/>
    </source>
</evidence>
<accession>A0A0J1CIN3</accession>
<dbReference type="AlphaFoldDB" id="A0A0J1CIN3"/>
<feature type="region of interest" description="Disordered" evidence="1">
    <location>
        <begin position="1"/>
        <end position="46"/>
    </location>
</feature>
<sequence length="103" mass="10958">MQNAYSIAAQHSAATTSVAPDLPKSVTGSTAAQETPAAGLSTFSGKTRAQVREELVEAQRMGLVPSSKTDYPPSAATIARNQARFQQVEPFWRAHGDIPMSVQ</sequence>
<dbReference type="Proteomes" id="UP000035963">
    <property type="component" value="Unassembled WGS sequence"/>
</dbReference>
<name>A0A0J1CIN3_9BURK</name>
<dbReference type="PATRIC" id="fig|908627.4.peg.9233"/>
<dbReference type="EMBL" id="AEJF01000251">
    <property type="protein sequence ID" value="KLU20532.1"/>
    <property type="molecule type" value="Genomic_DNA"/>
</dbReference>
<protein>
    <recommendedName>
        <fullName evidence="4">DUF4148 domain-containing protein</fullName>
    </recommendedName>
</protein>
<comment type="caution">
    <text evidence="2">The sequence shown here is derived from an EMBL/GenBank/DDBJ whole genome shotgun (WGS) entry which is preliminary data.</text>
</comment>
<keyword evidence="3" id="KW-1185">Reference proteome</keyword>
<reference evidence="2 3" key="1">
    <citation type="journal article" date="2015" name="Genome Announc.">
        <title>Draft Genome Sequence of Burkholderia sp. Strain PML1(12), an Ectomycorrhizosphere-Inhabiting Bacterium with Effective Mineral-Weathering Ability.</title>
        <authorList>
            <person name="Uroz S."/>
            <person name="Oger P."/>
        </authorList>
    </citation>
    <scope>NUCLEOTIDE SEQUENCE [LARGE SCALE GENOMIC DNA]</scope>
    <source>
        <strain evidence="3">PML1(12)</strain>
    </source>
</reference>
<dbReference type="Pfam" id="PF13663">
    <property type="entry name" value="DUF4148"/>
    <property type="match status" value="1"/>
</dbReference>
<organism evidence="2 3">
    <name type="scientific">Caballeronia mineralivorans PML1(12)</name>
    <dbReference type="NCBI Taxonomy" id="908627"/>
    <lineage>
        <taxon>Bacteria</taxon>
        <taxon>Pseudomonadati</taxon>
        <taxon>Pseudomonadota</taxon>
        <taxon>Betaproteobacteria</taxon>
        <taxon>Burkholderiales</taxon>
        <taxon>Burkholderiaceae</taxon>
        <taxon>Caballeronia</taxon>
    </lineage>
</organism>
<evidence type="ECO:0008006" key="4">
    <source>
        <dbReference type="Google" id="ProtNLM"/>
    </source>
</evidence>
<gene>
    <name evidence="2" type="ORF">EOS_41080</name>
</gene>
<dbReference type="InterPro" id="IPR025421">
    <property type="entry name" value="DUF4148"/>
</dbReference>
<evidence type="ECO:0000256" key="1">
    <source>
        <dbReference type="SAM" id="MobiDB-lite"/>
    </source>
</evidence>